<comment type="similarity">
    <text evidence="1">Belongs to the bacterial ribosomal protein bL27 family.</text>
</comment>
<keyword evidence="2 6" id="KW-0689">Ribosomal protein</keyword>
<dbReference type="GO" id="GO:1990904">
    <property type="term" value="C:ribonucleoprotein complex"/>
    <property type="evidence" value="ECO:0007669"/>
    <property type="project" value="UniProtKB-KW"/>
</dbReference>
<dbReference type="AlphaFoldDB" id="A0A974X7C2"/>
<dbReference type="SUPFAM" id="SSF110324">
    <property type="entry name" value="Ribosomal L27 protein-like"/>
    <property type="match status" value="1"/>
</dbReference>
<dbReference type="Gene3D" id="2.40.50.100">
    <property type="match status" value="1"/>
</dbReference>
<evidence type="ECO:0000256" key="1">
    <source>
        <dbReference type="ARBA" id="ARBA00010797"/>
    </source>
</evidence>
<gene>
    <name evidence="6" type="primary">rpmA</name>
    <name evidence="6" type="ORF">JSR02_00655</name>
</gene>
<reference evidence="6" key="2">
    <citation type="submission" date="2021-03" db="EMBL/GenBank/DDBJ databases">
        <title>Alternative transmission patterns in independently acquired nutritional co-symbionts of Dictyopharidae planthoppers.</title>
        <authorList>
            <person name="Michalik A."/>
            <person name="Lukasik P."/>
        </authorList>
    </citation>
    <scope>NUCLEOTIDE SEQUENCE</scope>
    <source>
        <strain evidence="6">DICMUL</strain>
    </source>
</reference>
<dbReference type="PROSITE" id="PS51257">
    <property type="entry name" value="PROKAR_LIPOPROTEIN"/>
    <property type="match status" value="1"/>
</dbReference>
<reference evidence="6" key="1">
    <citation type="submission" date="2021-02" db="EMBL/GenBank/DDBJ databases">
        <authorList>
            <person name="Franco D."/>
        </authorList>
    </citation>
    <scope>NUCLEOTIDE SEQUENCE</scope>
    <source>
        <strain evidence="6">DICMUL</strain>
    </source>
</reference>
<accession>A0A974X7C2</accession>
<dbReference type="GO" id="GO:0005840">
    <property type="term" value="C:ribosome"/>
    <property type="evidence" value="ECO:0007669"/>
    <property type="project" value="UniProtKB-KW"/>
</dbReference>
<dbReference type="PANTHER" id="PTHR15893">
    <property type="entry name" value="RIBOSOMAL PROTEIN L27"/>
    <property type="match status" value="1"/>
</dbReference>
<dbReference type="EMBL" id="CP071410">
    <property type="protein sequence ID" value="QSW37809.1"/>
    <property type="molecule type" value="Genomic_DNA"/>
</dbReference>
<name>A0A974X7C2_9PROT</name>
<evidence type="ECO:0000313" key="7">
    <source>
        <dbReference type="Proteomes" id="UP000663602"/>
    </source>
</evidence>
<dbReference type="InterPro" id="IPR001684">
    <property type="entry name" value="Ribosomal_bL27"/>
</dbReference>
<dbReference type="Pfam" id="PF01016">
    <property type="entry name" value="Ribosomal_L27"/>
    <property type="match status" value="1"/>
</dbReference>
<dbReference type="Proteomes" id="UP000663602">
    <property type="component" value="Chromosome"/>
</dbReference>
<dbReference type="GO" id="GO:0006412">
    <property type="term" value="P:translation"/>
    <property type="evidence" value="ECO:0007669"/>
    <property type="project" value="InterPro"/>
</dbReference>
<dbReference type="GO" id="GO:0003735">
    <property type="term" value="F:structural constituent of ribosome"/>
    <property type="evidence" value="ECO:0007669"/>
    <property type="project" value="InterPro"/>
</dbReference>
<evidence type="ECO:0000256" key="3">
    <source>
        <dbReference type="ARBA" id="ARBA00023274"/>
    </source>
</evidence>
<evidence type="ECO:0000313" key="6">
    <source>
        <dbReference type="EMBL" id="QSW37809.1"/>
    </source>
</evidence>
<dbReference type="PANTHER" id="PTHR15893:SF0">
    <property type="entry name" value="LARGE RIBOSOMAL SUBUNIT PROTEIN BL27M"/>
    <property type="match status" value="1"/>
</dbReference>
<sequence length="79" mass="8429">MAKKKAAGSVKNGRDSIGRRLGIKFGHGAYVTGGCIILRQRGAKFLSCVNTACGSDYSIYSLESGRVYFCGRYVSVLTG</sequence>
<evidence type="ECO:0000256" key="5">
    <source>
        <dbReference type="ARBA" id="ARBA00035477"/>
    </source>
</evidence>
<keyword evidence="3" id="KW-0687">Ribonucleoprotein</keyword>
<evidence type="ECO:0000256" key="2">
    <source>
        <dbReference type="ARBA" id="ARBA00022980"/>
    </source>
</evidence>
<proteinExistence type="inferred from homology"/>
<protein>
    <recommendedName>
        <fullName evidence="4">Large ribosomal subunit protein bL27</fullName>
    </recommendedName>
    <alternativeName>
        <fullName evidence="5">50S ribosomal protein L27</fullName>
    </alternativeName>
</protein>
<dbReference type="PRINTS" id="PR00063">
    <property type="entry name" value="RIBOSOMALL27"/>
</dbReference>
<organism evidence="6 7">
    <name type="scientific">Candidatus Vidania fulgoroideorum</name>
    <dbReference type="NCBI Taxonomy" id="881286"/>
    <lineage>
        <taxon>Bacteria</taxon>
        <taxon>Pseudomonadati</taxon>
        <taxon>Pseudomonadota</taxon>
        <taxon>Betaproteobacteria</taxon>
        <taxon>Candidatus Vidania</taxon>
    </lineage>
</organism>
<evidence type="ECO:0000256" key="4">
    <source>
        <dbReference type="ARBA" id="ARBA00035175"/>
    </source>
</evidence>